<proteinExistence type="predicted"/>
<feature type="region of interest" description="Disordered" evidence="1">
    <location>
        <begin position="1"/>
        <end position="80"/>
    </location>
</feature>
<name>A0AAD9ME27_9PEZI</name>
<evidence type="ECO:0000313" key="3">
    <source>
        <dbReference type="Proteomes" id="UP001217918"/>
    </source>
</evidence>
<dbReference type="EMBL" id="JAQQPM010000007">
    <property type="protein sequence ID" value="KAK2073694.1"/>
    <property type="molecule type" value="Genomic_DNA"/>
</dbReference>
<evidence type="ECO:0000256" key="1">
    <source>
        <dbReference type="SAM" id="MobiDB-lite"/>
    </source>
</evidence>
<comment type="caution">
    <text evidence="2">The sequence shown here is derived from an EMBL/GenBank/DDBJ whole genome shotgun (WGS) entry which is preliminary data.</text>
</comment>
<sequence length="149" mass="16138">MRSDSFAPATSPSSLDDTKITAPRFDCRYNSQQMRARAPDDASSLRAGPETAINHGQLPRSSVTSPLGEKRTPSGSPFRLEMPTITPGQLAFTAVQFLPVPLLVLDSLKTVVMANEAMGRLLGMTDEPAGHGEEMVPVMDRLRGRLRTS</sequence>
<dbReference type="Proteomes" id="UP001217918">
    <property type="component" value="Unassembled WGS sequence"/>
</dbReference>
<gene>
    <name evidence="2" type="ORF">P8C59_007952</name>
</gene>
<evidence type="ECO:0008006" key="4">
    <source>
        <dbReference type="Google" id="ProtNLM"/>
    </source>
</evidence>
<accession>A0AAD9ME27</accession>
<organism evidence="2 3">
    <name type="scientific">Phyllachora maydis</name>
    <dbReference type="NCBI Taxonomy" id="1825666"/>
    <lineage>
        <taxon>Eukaryota</taxon>
        <taxon>Fungi</taxon>
        <taxon>Dikarya</taxon>
        <taxon>Ascomycota</taxon>
        <taxon>Pezizomycotina</taxon>
        <taxon>Sordariomycetes</taxon>
        <taxon>Sordariomycetidae</taxon>
        <taxon>Phyllachorales</taxon>
        <taxon>Phyllachoraceae</taxon>
        <taxon>Phyllachora</taxon>
    </lineage>
</organism>
<evidence type="ECO:0000313" key="2">
    <source>
        <dbReference type="EMBL" id="KAK2073694.1"/>
    </source>
</evidence>
<protein>
    <recommendedName>
        <fullName evidence="4">PAS domain-containing protein</fullName>
    </recommendedName>
</protein>
<keyword evidence="3" id="KW-1185">Reference proteome</keyword>
<reference evidence="2" key="1">
    <citation type="journal article" date="2023" name="Mol. Plant Microbe Interact.">
        <title>Elucidating the Obligate Nature and Biological Capacity of an Invasive Fungal Corn Pathogen.</title>
        <authorList>
            <person name="MacCready J.S."/>
            <person name="Roggenkamp E.M."/>
            <person name="Gdanetz K."/>
            <person name="Chilvers M.I."/>
        </authorList>
    </citation>
    <scope>NUCLEOTIDE SEQUENCE</scope>
    <source>
        <strain evidence="2">PM02</strain>
    </source>
</reference>
<dbReference type="AlphaFoldDB" id="A0AAD9ME27"/>